<gene>
    <name evidence="1" type="ORF">SARC_03648</name>
</gene>
<dbReference type="Proteomes" id="UP000054560">
    <property type="component" value="Unassembled WGS sequence"/>
</dbReference>
<dbReference type="RefSeq" id="XP_014158029.1">
    <property type="nucleotide sequence ID" value="XM_014302554.1"/>
</dbReference>
<protein>
    <submittedName>
        <fullName evidence="1">Uncharacterized protein</fullName>
    </submittedName>
</protein>
<evidence type="ECO:0000313" key="2">
    <source>
        <dbReference type="Proteomes" id="UP000054560"/>
    </source>
</evidence>
<sequence length="214" mass="23281">MFEDSGYVGPLQTKACVMTEVRSNIHCADDEPWTLRGDGTYVDPKHLKISDKSYAEITKFYAPTKPQQPECPNLNVDVDLSNPAARLEFTQSLALTQAHGHNKAITFVAKCLSPISQATDQSLATIEIVDEDEDEEIGNTAANEGARADSAVTGVAGMEGGLATAIVASDSIHLPLENELLSKPLQTKKPTSLISSIRQQQQRYQVAILQKTKR</sequence>
<keyword evidence="2" id="KW-1185">Reference proteome</keyword>
<dbReference type="EMBL" id="KQ241786">
    <property type="protein sequence ID" value="KNC84127.1"/>
    <property type="molecule type" value="Genomic_DNA"/>
</dbReference>
<accession>A0A0L0G517</accession>
<reference evidence="1 2" key="1">
    <citation type="submission" date="2011-02" db="EMBL/GenBank/DDBJ databases">
        <title>The Genome Sequence of Sphaeroforma arctica JP610.</title>
        <authorList>
            <consortium name="The Broad Institute Genome Sequencing Platform"/>
            <person name="Russ C."/>
            <person name="Cuomo C."/>
            <person name="Young S.K."/>
            <person name="Zeng Q."/>
            <person name="Gargeya S."/>
            <person name="Alvarado L."/>
            <person name="Berlin A."/>
            <person name="Chapman S.B."/>
            <person name="Chen Z."/>
            <person name="Freedman E."/>
            <person name="Gellesch M."/>
            <person name="Goldberg J."/>
            <person name="Griggs A."/>
            <person name="Gujja S."/>
            <person name="Heilman E."/>
            <person name="Heiman D."/>
            <person name="Howarth C."/>
            <person name="Mehta T."/>
            <person name="Neiman D."/>
            <person name="Pearson M."/>
            <person name="Roberts A."/>
            <person name="Saif S."/>
            <person name="Shea T."/>
            <person name="Shenoy N."/>
            <person name="Sisk P."/>
            <person name="Stolte C."/>
            <person name="Sykes S."/>
            <person name="White J."/>
            <person name="Yandava C."/>
            <person name="Burger G."/>
            <person name="Gray M.W."/>
            <person name="Holland P.W.H."/>
            <person name="King N."/>
            <person name="Lang F.B.F."/>
            <person name="Roger A.J."/>
            <person name="Ruiz-Trillo I."/>
            <person name="Haas B."/>
            <person name="Nusbaum C."/>
            <person name="Birren B."/>
        </authorList>
    </citation>
    <scope>NUCLEOTIDE SEQUENCE [LARGE SCALE GENOMIC DNA]</scope>
    <source>
        <strain evidence="1 2">JP610</strain>
    </source>
</reference>
<organism evidence="1 2">
    <name type="scientific">Sphaeroforma arctica JP610</name>
    <dbReference type="NCBI Taxonomy" id="667725"/>
    <lineage>
        <taxon>Eukaryota</taxon>
        <taxon>Ichthyosporea</taxon>
        <taxon>Ichthyophonida</taxon>
        <taxon>Sphaeroforma</taxon>
    </lineage>
</organism>
<evidence type="ECO:0000313" key="1">
    <source>
        <dbReference type="EMBL" id="KNC84127.1"/>
    </source>
</evidence>
<dbReference type="GeneID" id="25904152"/>
<name>A0A0L0G517_9EUKA</name>
<proteinExistence type="predicted"/>
<dbReference type="AlphaFoldDB" id="A0A0L0G517"/>